<keyword evidence="1 4" id="KW-0285">Flavoprotein</keyword>
<feature type="binding site" evidence="4">
    <location>
        <position position="223"/>
    </location>
    <ligand>
        <name>FAD</name>
        <dbReference type="ChEBI" id="CHEBI:57692"/>
    </ligand>
</feature>
<dbReference type="OrthoDB" id="9772484at2"/>
<feature type="site" description="Electron transfer via tryptophanyl radical" evidence="5">
    <location>
        <position position="377"/>
    </location>
</feature>
<dbReference type="InterPro" id="IPR005101">
    <property type="entry name" value="Cryptochr/Photolyase_FAD-bd"/>
</dbReference>
<dbReference type="GO" id="GO:0006139">
    <property type="term" value="P:nucleobase-containing compound metabolic process"/>
    <property type="evidence" value="ECO:0007669"/>
    <property type="project" value="UniProtKB-ARBA"/>
</dbReference>
<gene>
    <name evidence="8" type="ORF">CNY62_02955</name>
</gene>
<feature type="binding site" evidence="4">
    <location>
        <begin position="367"/>
        <end position="369"/>
    </location>
    <ligand>
        <name>FAD</name>
        <dbReference type="ChEBI" id="CHEBI:57692"/>
    </ligand>
</feature>
<evidence type="ECO:0000256" key="1">
    <source>
        <dbReference type="ARBA" id="ARBA00022630"/>
    </source>
</evidence>
<feature type="site" description="Electron transfer via tryptophanyl radical" evidence="5">
    <location>
        <position position="301"/>
    </location>
</feature>
<dbReference type="InterPro" id="IPR002081">
    <property type="entry name" value="Cryptochrome/DNA_photolyase_1"/>
</dbReference>
<dbReference type="InterPro" id="IPR036134">
    <property type="entry name" value="Crypto/Photolyase_FAD-like_sf"/>
</dbReference>
<organism evidence="8 9">
    <name type="scientific">Brochothrix thermosphacta</name>
    <name type="common">Microbacterium thermosphactum</name>
    <dbReference type="NCBI Taxonomy" id="2756"/>
    <lineage>
        <taxon>Bacteria</taxon>
        <taxon>Bacillati</taxon>
        <taxon>Bacillota</taxon>
        <taxon>Bacilli</taxon>
        <taxon>Bacillales</taxon>
        <taxon>Listeriaceae</taxon>
        <taxon>Brochothrix</taxon>
    </lineage>
</organism>
<dbReference type="Gene3D" id="1.10.579.10">
    <property type="entry name" value="DNA Cyclobutane Dipyrimidine Photolyase, subunit A, domain 3"/>
    <property type="match status" value="1"/>
</dbReference>
<dbReference type="AlphaFoldDB" id="A0A1D2L5Q7"/>
<evidence type="ECO:0000256" key="6">
    <source>
        <dbReference type="RuleBase" id="RU004182"/>
    </source>
</evidence>
<evidence type="ECO:0000256" key="5">
    <source>
        <dbReference type="PIRSR" id="PIRSR602081-2"/>
    </source>
</evidence>
<dbReference type="KEGG" id="bths:CNY62_02955"/>
<evidence type="ECO:0000256" key="4">
    <source>
        <dbReference type="PIRSR" id="PIRSR602081-1"/>
    </source>
</evidence>
<evidence type="ECO:0000256" key="2">
    <source>
        <dbReference type="ARBA" id="ARBA00022827"/>
    </source>
</evidence>
<dbReference type="Pfam" id="PF03441">
    <property type="entry name" value="FAD_binding_7"/>
    <property type="match status" value="1"/>
</dbReference>
<sequence>MKHIVLFRNDLRFDQQPALAAAIAAKQPQDELLFLFHLNPEQFAVGTARHDYFFKTVEWFKQECRKIAPLHFIVGTVEEAFQELITEIGNDISFYFNRQMSGFGLKRDEQLIALLEKNTIPYQQFLDRHLHSVYDVMKPDGSPYKVFTPYFRQWVTLEKPGYHRLKIQFITAEKAQLTCFKKGEKVFNELVTELKPSYWDDTIGLEAARKQMVTFLKNGLENYDTARDIPSIEGTSRLSPYLKVGVLSIVEVFHAAQSTEARGQATYIKELAWRDFYQMIACYHPDEKNNEIMPKYRAIEWEKNPTGFKAWSVGETGFPIVDAAMKQLNCTGWMHNRLRMIVASFLVKDLGIDWREGERYFSERLIDYDAASNIGGWQWAASTGVDAVPYFRIFNPTVQSERFDAQGDFIREWIPELVDVASKHIHEPHKYNISYIIPIVDHAKARLAAIERFKKLDEIK</sequence>
<dbReference type="STRING" id="2756.BFR44_00925"/>
<evidence type="ECO:0000256" key="3">
    <source>
        <dbReference type="ARBA" id="ARBA00022991"/>
    </source>
</evidence>
<dbReference type="PANTHER" id="PTHR11455">
    <property type="entry name" value="CRYPTOCHROME"/>
    <property type="match status" value="1"/>
</dbReference>
<dbReference type="GO" id="GO:0003677">
    <property type="term" value="F:DNA binding"/>
    <property type="evidence" value="ECO:0007669"/>
    <property type="project" value="TreeGrafter"/>
</dbReference>
<dbReference type="InterPro" id="IPR006050">
    <property type="entry name" value="DNA_photolyase_N"/>
</dbReference>
<protein>
    <submittedName>
        <fullName evidence="8">Deoxyribodipyrimidine photo-lyase</fullName>
    </submittedName>
</protein>
<reference evidence="8 9" key="1">
    <citation type="submission" date="2017-09" db="EMBL/GenBank/DDBJ databases">
        <title>Complete Genome Sequences of Two Strains of the Meat Spoilage Bacterium Brochothrix thermosphacta Isolated from Ground Chicken.</title>
        <authorList>
            <person name="Paoli G.C."/>
            <person name="Wijey C."/>
            <person name="Chen C.-Y."/>
            <person name="Nguyen L."/>
            <person name="Yan X."/>
            <person name="Irwin P.L."/>
        </authorList>
    </citation>
    <scope>NUCLEOTIDE SEQUENCE [LARGE SCALE GENOMIC DNA]</scope>
    <source>
        <strain evidence="8 9">BI</strain>
    </source>
</reference>
<comment type="similarity">
    <text evidence="6">Belongs to the DNA photolyase family.</text>
</comment>
<keyword evidence="2 4" id="KW-0274">FAD</keyword>
<dbReference type="PROSITE" id="PS51645">
    <property type="entry name" value="PHR_CRY_ALPHA_BETA"/>
    <property type="match status" value="1"/>
</dbReference>
<dbReference type="SUPFAM" id="SSF52425">
    <property type="entry name" value="Cryptochrome/photolyase, N-terminal domain"/>
    <property type="match status" value="1"/>
</dbReference>
<dbReference type="RefSeq" id="WP_069125560.1">
    <property type="nucleotide sequence ID" value="NZ_CP023483.1"/>
</dbReference>
<evidence type="ECO:0000313" key="9">
    <source>
        <dbReference type="Proteomes" id="UP000243591"/>
    </source>
</evidence>
<feature type="site" description="Electron transfer via tryptophanyl radical" evidence="5">
    <location>
        <position position="354"/>
    </location>
</feature>
<dbReference type="PROSITE" id="PS00691">
    <property type="entry name" value="DNA_PHOTOLYASES_1_2"/>
    <property type="match status" value="1"/>
</dbReference>
<proteinExistence type="inferred from homology"/>
<keyword evidence="8" id="KW-0456">Lyase</keyword>
<dbReference type="GO" id="GO:0071949">
    <property type="term" value="F:FAD binding"/>
    <property type="evidence" value="ECO:0007669"/>
    <property type="project" value="TreeGrafter"/>
</dbReference>
<dbReference type="PANTHER" id="PTHR11455:SF9">
    <property type="entry name" value="CRYPTOCHROME CIRCADIAN CLOCK 5 ISOFORM X1"/>
    <property type="match status" value="1"/>
</dbReference>
<dbReference type="GO" id="GO:0006950">
    <property type="term" value="P:response to stress"/>
    <property type="evidence" value="ECO:0007669"/>
    <property type="project" value="UniProtKB-ARBA"/>
</dbReference>
<dbReference type="PRINTS" id="PR00147">
    <property type="entry name" value="DNAPHOTLYASE"/>
</dbReference>
<dbReference type="Gene3D" id="3.40.50.620">
    <property type="entry name" value="HUPs"/>
    <property type="match status" value="1"/>
</dbReference>
<dbReference type="SUPFAM" id="SSF48173">
    <property type="entry name" value="Cryptochrome/photolyase FAD-binding domain"/>
    <property type="match status" value="1"/>
</dbReference>
<feature type="binding site" evidence="4">
    <location>
        <begin position="270"/>
        <end position="277"/>
    </location>
    <ligand>
        <name>FAD</name>
        <dbReference type="ChEBI" id="CHEBI:57692"/>
    </ligand>
</feature>
<dbReference type="Gene3D" id="1.25.40.80">
    <property type="match status" value="1"/>
</dbReference>
<dbReference type="InterPro" id="IPR036155">
    <property type="entry name" value="Crypto/Photolyase_N_sf"/>
</dbReference>
<keyword evidence="3 6" id="KW-0157">Chromophore</keyword>
<dbReference type="GO" id="GO:0009416">
    <property type="term" value="P:response to light stimulus"/>
    <property type="evidence" value="ECO:0007669"/>
    <property type="project" value="TreeGrafter"/>
</dbReference>
<dbReference type="InterPro" id="IPR014729">
    <property type="entry name" value="Rossmann-like_a/b/a_fold"/>
</dbReference>
<evidence type="ECO:0000259" key="7">
    <source>
        <dbReference type="PROSITE" id="PS51645"/>
    </source>
</evidence>
<evidence type="ECO:0000313" key="8">
    <source>
        <dbReference type="EMBL" id="ATF25438.1"/>
    </source>
</evidence>
<dbReference type="GO" id="GO:0003904">
    <property type="term" value="F:deoxyribodipyrimidine photo-lyase activity"/>
    <property type="evidence" value="ECO:0007669"/>
    <property type="project" value="TreeGrafter"/>
</dbReference>
<name>A0A1D2L5Q7_BROTH</name>
<feature type="binding site" evidence="4">
    <location>
        <begin position="235"/>
        <end position="239"/>
    </location>
    <ligand>
        <name>FAD</name>
        <dbReference type="ChEBI" id="CHEBI:57692"/>
    </ligand>
</feature>
<comment type="cofactor">
    <cofactor evidence="4">
        <name>FAD</name>
        <dbReference type="ChEBI" id="CHEBI:57692"/>
    </cofactor>
    <text evidence="4">Binds 1 FAD per subunit.</text>
</comment>
<dbReference type="InterPro" id="IPR018394">
    <property type="entry name" value="DNA_photolyase_1_CS_C"/>
</dbReference>
<dbReference type="Proteomes" id="UP000243591">
    <property type="component" value="Chromosome"/>
</dbReference>
<feature type="domain" description="Photolyase/cryptochrome alpha/beta" evidence="7">
    <location>
        <begin position="1"/>
        <end position="130"/>
    </location>
</feature>
<feature type="binding site" evidence="4">
    <location>
        <position position="267"/>
    </location>
    <ligand>
        <name>FAD</name>
        <dbReference type="ChEBI" id="CHEBI:57692"/>
    </ligand>
</feature>
<keyword evidence="9" id="KW-1185">Reference proteome</keyword>
<dbReference type="EMBL" id="CP023483">
    <property type="protein sequence ID" value="ATF25438.1"/>
    <property type="molecule type" value="Genomic_DNA"/>
</dbReference>
<accession>A0A1D2L5Q7</accession>
<dbReference type="Pfam" id="PF00875">
    <property type="entry name" value="DNA_photolyase"/>
    <property type="match status" value="1"/>
</dbReference>